<comment type="caution">
    <text evidence="1">The sequence shown here is derived from an EMBL/GenBank/DDBJ whole genome shotgun (WGS) entry which is preliminary data.</text>
</comment>
<protein>
    <submittedName>
        <fullName evidence="1">Uncharacterized protein</fullName>
    </submittedName>
</protein>
<gene>
    <name evidence="1" type="ORF">OUZ56_024428</name>
</gene>
<proteinExistence type="predicted"/>
<evidence type="ECO:0000313" key="2">
    <source>
        <dbReference type="Proteomes" id="UP001234178"/>
    </source>
</evidence>
<name>A0ABR0B0U0_9CRUS</name>
<reference evidence="1 2" key="1">
    <citation type="journal article" date="2023" name="Nucleic Acids Res.">
        <title>The hologenome of Daphnia magna reveals possible DNA methylation and microbiome-mediated evolution of the host genome.</title>
        <authorList>
            <person name="Chaturvedi A."/>
            <person name="Li X."/>
            <person name="Dhandapani V."/>
            <person name="Marshall H."/>
            <person name="Kissane S."/>
            <person name="Cuenca-Cambronero M."/>
            <person name="Asole G."/>
            <person name="Calvet F."/>
            <person name="Ruiz-Romero M."/>
            <person name="Marangio P."/>
            <person name="Guigo R."/>
            <person name="Rago D."/>
            <person name="Mirbahai L."/>
            <person name="Eastwood N."/>
            <person name="Colbourne J.K."/>
            <person name="Zhou J."/>
            <person name="Mallon E."/>
            <person name="Orsini L."/>
        </authorList>
    </citation>
    <scope>NUCLEOTIDE SEQUENCE [LARGE SCALE GENOMIC DNA]</scope>
    <source>
        <strain evidence="1">LRV0_1</strain>
    </source>
</reference>
<evidence type="ECO:0000313" key="1">
    <source>
        <dbReference type="EMBL" id="KAK4030996.1"/>
    </source>
</evidence>
<dbReference type="Proteomes" id="UP001234178">
    <property type="component" value="Unassembled WGS sequence"/>
</dbReference>
<sequence>MEAISETREIVARANNMANFLERVDTLRSELSGRESKYFKTTSGSQRELYLALGGVRLKQPLRSCTTVGCSPILCPSIGSKVDESMERAVLTVLYEELELAISVRNCRMNVKEEDMGLEPRSWFQLTQCFQADWSIVSFEKPLVSNRFLIHTTRLEGNSSTELMGVVPVLASVAKDDAELEHEEFRGETKVEITREGTLEQDLLYLSLSWLRSEELVRTGEKRSRETPSNSTRKP</sequence>
<keyword evidence="2" id="KW-1185">Reference proteome</keyword>
<accession>A0ABR0B0U0</accession>
<dbReference type="EMBL" id="JAOYFB010000039">
    <property type="protein sequence ID" value="KAK4030996.1"/>
    <property type="molecule type" value="Genomic_DNA"/>
</dbReference>
<organism evidence="1 2">
    <name type="scientific">Daphnia magna</name>
    <dbReference type="NCBI Taxonomy" id="35525"/>
    <lineage>
        <taxon>Eukaryota</taxon>
        <taxon>Metazoa</taxon>
        <taxon>Ecdysozoa</taxon>
        <taxon>Arthropoda</taxon>
        <taxon>Crustacea</taxon>
        <taxon>Branchiopoda</taxon>
        <taxon>Diplostraca</taxon>
        <taxon>Cladocera</taxon>
        <taxon>Anomopoda</taxon>
        <taxon>Daphniidae</taxon>
        <taxon>Daphnia</taxon>
    </lineage>
</organism>